<feature type="region of interest" description="Disordered" evidence="11">
    <location>
        <begin position="1155"/>
        <end position="1181"/>
    </location>
</feature>
<feature type="region of interest" description="Disordered" evidence="11">
    <location>
        <begin position="1886"/>
        <end position="1929"/>
    </location>
</feature>
<dbReference type="Gene3D" id="3.30.40.10">
    <property type="entry name" value="Zinc/RING finger domain, C3HC4 (zinc finger)"/>
    <property type="match status" value="2"/>
</dbReference>
<evidence type="ECO:0000256" key="3">
    <source>
        <dbReference type="ARBA" id="ARBA00022771"/>
    </source>
</evidence>
<dbReference type="PROSITE" id="PS50014">
    <property type="entry name" value="BROMODOMAIN_2"/>
    <property type="match status" value="1"/>
</dbReference>
<dbReference type="InterPro" id="IPR018501">
    <property type="entry name" value="DDT_dom"/>
</dbReference>
<dbReference type="InterPro" id="IPR001965">
    <property type="entry name" value="Znf_PHD"/>
</dbReference>
<reference evidence="15 17" key="1">
    <citation type="journal article" date="2008" name="Science">
        <title>The Physcomitrella genome reveals evolutionary insights into the conquest of land by plants.</title>
        <authorList>
            <person name="Rensing S."/>
            <person name="Lang D."/>
            <person name="Zimmer A."/>
            <person name="Terry A."/>
            <person name="Salamov A."/>
            <person name="Shapiro H."/>
            <person name="Nishiyama T."/>
            <person name="Perroud P.-F."/>
            <person name="Lindquist E."/>
            <person name="Kamisugi Y."/>
            <person name="Tanahashi T."/>
            <person name="Sakakibara K."/>
            <person name="Fujita T."/>
            <person name="Oishi K."/>
            <person name="Shin-I T."/>
            <person name="Kuroki Y."/>
            <person name="Toyoda A."/>
            <person name="Suzuki Y."/>
            <person name="Hashimoto A."/>
            <person name="Yamaguchi K."/>
            <person name="Sugano A."/>
            <person name="Kohara Y."/>
            <person name="Fujiyama A."/>
            <person name="Anterola A."/>
            <person name="Aoki S."/>
            <person name="Ashton N."/>
            <person name="Barbazuk W.B."/>
            <person name="Barker E."/>
            <person name="Bennetzen J."/>
            <person name="Bezanilla M."/>
            <person name="Blankenship R."/>
            <person name="Cho S.H."/>
            <person name="Dutcher S."/>
            <person name="Estelle M."/>
            <person name="Fawcett J.A."/>
            <person name="Gundlach H."/>
            <person name="Hanada K."/>
            <person name="Heyl A."/>
            <person name="Hicks K.A."/>
            <person name="Hugh J."/>
            <person name="Lohr M."/>
            <person name="Mayer K."/>
            <person name="Melkozernov A."/>
            <person name="Murata T."/>
            <person name="Nelson D."/>
            <person name="Pils B."/>
            <person name="Prigge M."/>
            <person name="Reiss B."/>
            <person name="Renner T."/>
            <person name="Rombauts S."/>
            <person name="Rushton P."/>
            <person name="Sanderfoot A."/>
            <person name="Schween G."/>
            <person name="Shiu S.-H."/>
            <person name="Stueber K."/>
            <person name="Theodoulou F.L."/>
            <person name="Tu H."/>
            <person name="Van de Peer Y."/>
            <person name="Verrier P.J."/>
            <person name="Waters E."/>
            <person name="Wood A."/>
            <person name="Yang L."/>
            <person name="Cove D."/>
            <person name="Cuming A."/>
            <person name="Hasebe M."/>
            <person name="Lucas S."/>
            <person name="Mishler D.B."/>
            <person name="Reski R."/>
            <person name="Grigoriev I."/>
            <person name="Quatrano R.S."/>
            <person name="Boore J.L."/>
        </authorList>
    </citation>
    <scope>NUCLEOTIDE SEQUENCE [LARGE SCALE GENOMIC DNA]</scope>
    <source>
        <strain evidence="16 17">cv. Gransden 2004</strain>
    </source>
</reference>
<evidence type="ECO:0000313" key="15">
    <source>
        <dbReference type="EMBL" id="PNR52288.1"/>
    </source>
</evidence>
<dbReference type="EnsemblPlants" id="Pp3c6_8120V3.2">
    <property type="protein sequence ID" value="Pp3c6_8120V3.2"/>
    <property type="gene ID" value="Pp3c6_8120"/>
</dbReference>
<dbReference type="Proteomes" id="UP000006727">
    <property type="component" value="Chromosome 6"/>
</dbReference>
<evidence type="ECO:0000313" key="16">
    <source>
        <dbReference type="EnsemblPlants" id="Pp3c6_8120V3.1"/>
    </source>
</evidence>
<dbReference type="EnsemblPlants" id="Pp3c6_8120V3.4">
    <property type="protein sequence ID" value="Pp3c6_8120V3.4"/>
    <property type="gene ID" value="Pp3c6_8120"/>
</dbReference>
<feature type="domain" description="PHD-type" evidence="13">
    <location>
        <begin position="1097"/>
        <end position="1147"/>
    </location>
</feature>
<dbReference type="Pfam" id="PF02791">
    <property type="entry name" value="DDT"/>
    <property type="match status" value="1"/>
</dbReference>
<dbReference type="Pfam" id="PF00628">
    <property type="entry name" value="PHD"/>
    <property type="match status" value="2"/>
</dbReference>
<dbReference type="Gramene" id="Pp3c6_8120V3.3">
    <property type="protein sequence ID" value="Pp3c6_8120V3.3"/>
    <property type="gene ID" value="Pp3c6_8120"/>
</dbReference>
<protein>
    <recommendedName>
        <fullName evidence="18">PHD-type domain-containing protein</fullName>
    </recommendedName>
</protein>
<evidence type="ECO:0000256" key="11">
    <source>
        <dbReference type="SAM" id="MobiDB-lite"/>
    </source>
</evidence>
<dbReference type="PROSITE" id="PS01359">
    <property type="entry name" value="ZF_PHD_1"/>
    <property type="match status" value="2"/>
</dbReference>
<gene>
    <name evidence="16" type="primary">LOC112283513</name>
    <name evidence="15" type="ORF">PHYPA_008662</name>
</gene>
<dbReference type="InterPro" id="IPR028942">
    <property type="entry name" value="WHIM1_dom"/>
</dbReference>
<name>A0A2K1KET6_PHYPA</name>
<reference evidence="16" key="3">
    <citation type="submission" date="2020-12" db="UniProtKB">
        <authorList>
            <consortium name="EnsemblPlants"/>
        </authorList>
    </citation>
    <scope>IDENTIFICATION</scope>
</reference>
<dbReference type="SUPFAM" id="SSF47370">
    <property type="entry name" value="Bromodomain"/>
    <property type="match status" value="1"/>
</dbReference>
<feature type="region of interest" description="Disordered" evidence="11">
    <location>
        <begin position="2238"/>
        <end position="2291"/>
    </location>
</feature>
<evidence type="ECO:0000259" key="13">
    <source>
        <dbReference type="PROSITE" id="PS50016"/>
    </source>
</evidence>
<feature type="compositionally biased region" description="Basic and acidic residues" evidence="11">
    <location>
        <begin position="1906"/>
        <end position="1929"/>
    </location>
</feature>
<evidence type="ECO:0000259" key="14">
    <source>
        <dbReference type="PROSITE" id="PS50827"/>
    </source>
</evidence>
<feature type="compositionally biased region" description="Basic and acidic residues" evidence="11">
    <location>
        <begin position="1266"/>
        <end position="1277"/>
    </location>
</feature>
<dbReference type="CDD" id="cd15519">
    <property type="entry name" value="PHD1_Lid2p_like"/>
    <property type="match status" value="1"/>
</dbReference>
<dbReference type="CDD" id="cd15489">
    <property type="entry name" value="PHD_SF"/>
    <property type="match status" value="1"/>
</dbReference>
<dbReference type="PaxDb" id="3218-PP1S282_57V6.1"/>
<evidence type="ECO:0000313" key="17">
    <source>
        <dbReference type="Proteomes" id="UP000006727"/>
    </source>
</evidence>
<feature type="region of interest" description="Disordered" evidence="11">
    <location>
        <begin position="1586"/>
        <end position="1614"/>
    </location>
</feature>
<keyword evidence="3 10" id="KW-0863">Zinc-finger</keyword>
<dbReference type="EnsemblPlants" id="Pp3c6_8120V3.3">
    <property type="protein sequence ID" value="Pp3c6_8120V3.3"/>
    <property type="gene ID" value="Pp3c6_8120"/>
</dbReference>
<dbReference type="GO" id="GO:0005634">
    <property type="term" value="C:nucleus"/>
    <property type="evidence" value="ECO:0007669"/>
    <property type="project" value="UniProtKB-SubCell"/>
</dbReference>
<feature type="compositionally biased region" description="Basic and acidic residues" evidence="11">
    <location>
        <begin position="1336"/>
        <end position="1349"/>
    </location>
</feature>
<dbReference type="EMBL" id="ABEU02000006">
    <property type="protein sequence ID" value="PNR52288.1"/>
    <property type="molecule type" value="Genomic_DNA"/>
</dbReference>
<dbReference type="PANTHER" id="PTHR47162">
    <property type="entry name" value="OS02G0192300 PROTEIN"/>
    <property type="match status" value="1"/>
</dbReference>
<dbReference type="Gene3D" id="1.20.920.10">
    <property type="entry name" value="Bromodomain-like"/>
    <property type="match status" value="1"/>
</dbReference>
<dbReference type="InterPro" id="IPR001487">
    <property type="entry name" value="Bromodomain"/>
</dbReference>
<keyword evidence="5" id="KW-0805">Transcription regulation</keyword>
<feature type="region of interest" description="Disordered" evidence="11">
    <location>
        <begin position="1944"/>
        <end position="1975"/>
    </location>
</feature>
<proteinExistence type="predicted"/>
<dbReference type="InterPro" id="IPR028941">
    <property type="entry name" value="WHIM2_dom"/>
</dbReference>
<dbReference type="Gramene" id="Pp3c6_8120V3.2">
    <property type="protein sequence ID" value="Pp3c6_8120V3.2"/>
    <property type="gene ID" value="Pp3c6_8120"/>
</dbReference>
<comment type="subcellular location">
    <subcellularLocation>
        <location evidence="1">Nucleus</location>
    </subcellularLocation>
</comment>
<keyword evidence="17" id="KW-1185">Reference proteome</keyword>
<dbReference type="Pfam" id="PF15613">
    <property type="entry name" value="WSD"/>
    <property type="match status" value="1"/>
</dbReference>
<feature type="compositionally biased region" description="Acidic residues" evidence="11">
    <location>
        <begin position="1325"/>
        <end position="1335"/>
    </location>
</feature>
<feature type="region of interest" description="Disordered" evidence="11">
    <location>
        <begin position="1542"/>
        <end position="1563"/>
    </location>
</feature>
<feature type="region of interest" description="Disordered" evidence="11">
    <location>
        <begin position="1067"/>
        <end position="1090"/>
    </location>
</feature>
<evidence type="ECO:0000256" key="7">
    <source>
        <dbReference type="ARBA" id="ARBA00023163"/>
    </source>
</evidence>
<feature type="compositionally biased region" description="Basic and acidic residues" evidence="11">
    <location>
        <begin position="125"/>
        <end position="135"/>
    </location>
</feature>
<feature type="compositionally biased region" description="Acidic residues" evidence="11">
    <location>
        <begin position="1162"/>
        <end position="1172"/>
    </location>
</feature>
<feature type="region of interest" description="Disordered" evidence="11">
    <location>
        <begin position="1320"/>
        <end position="1349"/>
    </location>
</feature>
<reference evidence="15 17" key="2">
    <citation type="journal article" date="2018" name="Plant J.">
        <title>The Physcomitrella patens chromosome-scale assembly reveals moss genome structure and evolution.</title>
        <authorList>
            <person name="Lang D."/>
            <person name="Ullrich K.K."/>
            <person name="Murat F."/>
            <person name="Fuchs J."/>
            <person name="Jenkins J."/>
            <person name="Haas F.B."/>
            <person name="Piednoel M."/>
            <person name="Gundlach H."/>
            <person name="Van Bel M."/>
            <person name="Meyberg R."/>
            <person name="Vives C."/>
            <person name="Morata J."/>
            <person name="Symeonidi A."/>
            <person name="Hiss M."/>
            <person name="Muchero W."/>
            <person name="Kamisugi Y."/>
            <person name="Saleh O."/>
            <person name="Blanc G."/>
            <person name="Decker E.L."/>
            <person name="van Gessel N."/>
            <person name="Grimwood J."/>
            <person name="Hayes R.D."/>
            <person name="Graham S.W."/>
            <person name="Gunter L.E."/>
            <person name="McDaniel S.F."/>
            <person name="Hoernstein S.N.W."/>
            <person name="Larsson A."/>
            <person name="Li F.W."/>
            <person name="Perroud P.F."/>
            <person name="Phillips J."/>
            <person name="Ranjan P."/>
            <person name="Rokshar D.S."/>
            <person name="Rothfels C.J."/>
            <person name="Schneider L."/>
            <person name="Shu S."/>
            <person name="Stevenson D.W."/>
            <person name="Thummler F."/>
            <person name="Tillich M."/>
            <person name="Villarreal Aguilar J.C."/>
            <person name="Widiez T."/>
            <person name="Wong G.K."/>
            <person name="Wymore A."/>
            <person name="Zhang Y."/>
            <person name="Zimmer A.D."/>
            <person name="Quatrano R.S."/>
            <person name="Mayer K.F.X."/>
            <person name="Goodstein D."/>
            <person name="Casacuberta J.M."/>
            <person name="Vandepoele K."/>
            <person name="Reski R."/>
            <person name="Cuming A.C."/>
            <person name="Tuskan G.A."/>
            <person name="Maumus F."/>
            <person name="Salse J."/>
            <person name="Schmutz J."/>
            <person name="Rensing S.A."/>
        </authorList>
    </citation>
    <scope>NUCLEOTIDE SEQUENCE [LARGE SCALE GENOMIC DNA]</scope>
    <source>
        <strain evidence="16 17">cv. Gransden 2004</strain>
    </source>
</reference>
<evidence type="ECO:0000256" key="2">
    <source>
        <dbReference type="ARBA" id="ARBA00022723"/>
    </source>
</evidence>
<keyword evidence="2" id="KW-0479">Metal-binding</keyword>
<dbReference type="GO" id="GO:0008270">
    <property type="term" value="F:zinc ion binding"/>
    <property type="evidence" value="ECO:0007669"/>
    <property type="project" value="UniProtKB-KW"/>
</dbReference>
<feature type="domain" description="Bromo" evidence="12">
    <location>
        <begin position="978"/>
        <end position="1026"/>
    </location>
</feature>
<dbReference type="PROSITE" id="PS50827">
    <property type="entry name" value="DDT"/>
    <property type="match status" value="1"/>
</dbReference>
<dbReference type="PANTHER" id="PTHR47162:SF10">
    <property type="entry name" value="METHYL-CPG-BINDING DOMAIN-CONTAINING PROTEIN 9 ISOFORM X1"/>
    <property type="match status" value="1"/>
</dbReference>
<feature type="compositionally biased region" description="Low complexity" evidence="11">
    <location>
        <begin position="97"/>
        <end position="107"/>
    </location>
</feature>
<keyword evidence="6 9" id="KW-0103">Bromodomain</keyword>
<dbReference type="PROSITE" id="PS50016">
    <property type="entry name" value="ZF_PHD_2"/>
    <property type="match status" value="2"/>
</dbReference>
<evidence type="ECO:0000256" key="4">
    <source>
        <dbReference type="ARBA" id="ARBA00022833"/>
    </source>
</evidence>
<evidence type="ECO:0000256" key="9">
    <source>
        <dbReference type="PROSITE-ProRule" id="PRU00035"/>
    </source>
</evidence>
<feature type="domain" description="PHD-type" evidence="13">
    <location>
        <begin position="226"/>
        <end position="279"/>
    </location>
</feature>
<sequence length="2482" mass="273541">MKFLLLEVCVTKVFVDKEVGDKAAFGHRSWEVVEIKQEGEAMTAFDAMHIARERGDHDRLIGSTKSREISTTELMHGAGHEDKFLKVEIFNLESDNSSRSDQGSIRSSRGDEVVKQTGKRRRPRRSESEGLETPHRTTRSSKCKEDSITKPAGKRMTEIGSSRSSPMFKQVKFENGCSINQSGLTDADDRAEACAALASVMEVHGISKVVVGSAADFPGEAGVDSVEQCRMCKKPETAKNTIVCDECRQSYHLSCVVLKPKQAVEKENEHWQCEFCGPELKRHGWTLGRITSQWARNQADSKRDGSESHLQYGVVSSPDTDVAVEDYDNGAHMLITPAKKIGSDSGRAGDVENLSRVAIKDMEPAISLFKENVMPVKRGRGRPRKESTVLKDQSIASAAVDLGPRDNGFSDQQPTLNLGSLGSSACRKELKKRIDSNAQNAGQKLDFPTNPVDSLVKSFKAGTETLLDIGPDAHIEASGKPFAEDIPAVKENRKLPPTGELFTKRIPAELVGDTLQVWEFLCRFSDVLGLTSPLTYEELETGLIRLGPPVADTISDVEELNSVDPRNREYTGKVCTEADHDRCDERVTATAGISGNFHVQETGVSPESHINSVVQGDDLKAKGSGFNKTGMLASGHRQDMSIGVEAGNLPQSTTVQEIRDMTPILSESLGEEVSATERAVAFADGTLNEHFVTISSVHILLLKLLLADLQFQITGSPNVYKSEEPKRKGRKPLYEVPQVSQDIVVPEFPNDLPINDVTWPELLRRYLITLVEVEKYGDLTELRPEERKWLLRCLQGDGGVPCGALYTVVGVESDAQVLAEAEKELATKSDGVNEELNDPVDGSVKLPPWVEVLKPVAKMATNVGSRIRIKVKEALELGPPEWARDTLEWSISKDVFKGNASGPTKKAVIEVLKHFDVSPSCESPTYKTRTKRTMPSVDQLMQRCRVVLRTVADADKTDTFSILIGGPEGHGSRRLRGMVARPLDFRTIDARLAAGAYGGSVDAFAEDVRQIWKNVASLQKGGEVMELVSNLSQLFEDLFQKQVLNFLSGISEVKAEESKINVTNAVEEGKENAPLTRSATAEKPDENKLQAAPWQDTDTCRVCGVDEDYESIMLCDKCDAEYHTYCLNPPLEKVPEGTWFCPECVALDKGFPGRPSGKDGEVVEPESLEGEEERFSADRNTEDALQTKGESIAESLLKQVELKEYWQLELSERLHMLKFLCDESLKTIEVRTHLEKSVDLAYDLQHQLSSLHAQRDGTVITVEEQGGQKKETAESLKSRSHSVKGAEASSVDSWSNRLRHHSSGVRAAEDITPALPRLLNFDADSKEDENSSEEDTTTRRVPKSEQDSKHDVATINVAIHVNHRLDEVIKVADASPCAIISDKLITDVPPSSDLAISVSATVTPKRKNNDVHEGEKLMEIELRDANAPERITTRNSKRAKLEEHNEDGQPEVEVTKVSATLNQRENSAVKKNKETEDNHMTDQGGMEAERVAGTSVGVDAERLHISDSPGAKNTAVDKATDLLAESGRGISLRSNRWIPALSSSSDGSVKTGIPGGGLPPRIPKRKLEMLSSLETQKKFRTDGQSIPTLGEVIDDPQRSEDFSDLPRPGPLQSPTIMGLVPSNDLVKVDAESIKLEWKLHNTTLRRDHLGTDDIGRHYWALSGPNQTPVLVVSECDVKDRVEFEWEEESAFLYVEQSAKGNDHVHNTSSDHTADRTKVRTRWWVYNTEASIDSLLAWLNPCVKVEQALKKSICHWRESVLARFRDVFHKPNEEEVSKSLVGHCTNESFKKGWDAAHNYKAASKRFPVLKATSILQMRYGSGSFSDGIVQKRAALAVEGRVIRCSCLEPLWKFKWHCQACHETYESSAALESHMNACPVATESLGLKKGTGKGSKSLTPEKGKKKTGSSEKGKKDKSATPKKEGTKRLLGEDTCVRSYEENSLMSWESSEPSLHRHATRNVAEVSHSGEADGDGNFGFTDDGVDDAFFLSDFQDDAHNPAVDDIETEDFSTGFGSFSSVLQDDEWEANLRPDRSQFKKKKHSFGKKSSKLLLTPDTSETALANFDYASLPMTFATPDSTRDRILQIGCIADQGPTFAPALHFAPAFDPSLMIQPCYPDPKDSATNVVEFIGSYPLPSSQNNSLAEESNTKDFCEGGLDAVSWYDPQTSGEAPPDVVFAPDLEDAEAVVHPGPEVAWDFKWTELIGLPKMEPEGKYVSRLDDGCGLDENVAKNAISNDDLQPICTRNTNKDENDSLNGELEPSRTVNVSSVETDLPKDELRPSSDLELPDLAPVSLPESMPPQNFEAPLETVATEAPAVVPSSVTMKKPSKKFAAPEPSLRPLVGEQYGVLTGLKMRLLDMEAALGADALIPSKSAPARCRAWRSLVKSAQCIYEMTKAFIILEQMVRADCVKRSWCHWSSLSVAARSATLSTLALRIFAFDSAVTYKKDQVIADDLRRPTTVKKFNKKNHVQVPLSSKKKKVN</sequence>
<dbReference type="InterPro" id="IPR019786">
    <property type="entry name" value="Zinc_finger_PHD-type_CS"/>
</dbReference>
<evidence type="ECO:0000256" key="6">
    <source>
        <dbReference type="ARBA" id="ARBA00023117"/>
    </source>
</evidence>
<dbReference type="Pfam" id="PF15612">
    <property type="entry name" value="WHIM1"/>
    <property type="match status" value="1"/>
</dbReference>
<dbReference type="STRING" id="3218.A0A2K1KET6"/>
<dbReference type="InterPro" id="IPR013083">
    <property type="entry name" value="Znf_RING/FYVE/PHD"/>
</dbReference>
<keyword evidence="7" id="KW-0804">Transcription</keyword>
<evidence type="ECO:0000256" key="1">
    <source>
        <dbReference type="ARBA" id="ARBA00004123"/>
    </source>
</evidence>
<evidence type="ECO:0000256" key="10">
    <source>
        <dbReference type="PROSITE-ProRule" id="PRU00146"/>
    </source>
</evidence>
<feature type="domain" description="DDT" evidence="14">
    <location>
        <begin position="508"/>
        <end position="569"/>
    </location>
</feature>
<dbReference type="SUPFAM" id="SSF57903">
    <property type="entry name" value="FYVE/PHD zinc finger"/>
    <property type="match status" value="2"/>
</dbReference>
<dbReference type="InterPro" id="IPR019787">
    <property type="entry name" value="Znf_PHD-finger"/>
</dbReference>
<keyword evidence="4" id="KW-0862">Zinc</keyword>
<dbReference type="SMART" id="SM00249">
    <property type="entry name" value="PHD"/>
    <property type="match status" value="2"/>
</dbReference>
<evidence type="ECO:0000259" key="12">
    <source>
        <dbReference type="PROSITE" id="PS50014"/>
    </source>
</evidence>
<evidence type="ECO:0008006" key="18">
    <source>
        <dbReference type="Google" id="ProtNLM"/>
    </source>
</evidence>
<dbReference type="Gramene" id="Pp3c6_8120V3.1">
    <property type="protein sequence ID" value="Pp3c6_8120V3.1"/>
    <property type="gene ID" value="Pp3c6_8120"/>
</dbReference>
<keyword evidence="8" id="KW-0539">Nucleus</keyword>
<dbReference type="Gramene" id="Pp3c6_8120V3.4">
    <property type="protein sequence ID" value="Pp3c6_8120V3.4"/>
    <property type="gene ID" value="Pp3c6_8120"/>
</dbReference>
<dbReference type="EnsemblPlants" id="Pp3c6_8120V3.1">
    <property type="protein sequence ID" value="Pp3c6_8120V3.1"/>
    <property type="gene ID" value="Pp3c6_8120"/>
</dbReference>
<feature type="compositionally biased region" description="Basic and acidic residues" evidence="11">
    <location>
        <begin position="2272"/>
        <end position="2282"/>
    </location>
</feature>
<dbReference type="GO" id="GO:0000785">
    <property type="term" value="C:chromatin"/>
    <property type="evidence" value="ECO:0007669"/>
    <property type="project" value="UniProtKB-ARBA"/>
</dbReference>
<feature type="region of interest" description="Disordered" evidence="11">
    <location>
        <begin position="1264"/>
        <end position="1297"/>
    </location>
</feature>
<evidence type="ECO:0000256" key="5">
    <source>
        <dbReference type="ARBA" id="ARBA00023015"/>
    </source>
</evidence>
<evidence type="ECO:0000256" key="8">
    <source>
        <dbReference type="ARBA" id="ARBA00023242"/>
    </source>
</evidence>
<feature type="compositionally biased region" description="Low complexity" evidence="11">
    <location>
        <begin position="1886"/>
        <end position="1896"/>
    </location>
</feature>
<organism evidence="15">
    <name type="scientific">Physcomitrium patens</name>
    <name type="common">Spreading-leaved earth moss</name>
    <name type="synonym">Physcomitrella patens</name>
    <dbReference type="NCBI Taxonomy" id="3218"/>
    <lineage>
        <taxon>Eukaryota</taxon>
        <taxon>Viridiplantae</taxon>
        <taxon>Streptophyta</taxon>
        <taxon>Embryophyta</taxon>
        <taxon>Bryophyta</taxon>
        <taxon>Bryophytina</taxon>
        <taxon>Bryopsida</taxon>
        <taxon>Funariidae</taxon>
        <taxon>Funariales</taxon>
        <taxon>Funariaceae</taxon>
        <taxon>Physcomitrium</taxon>
    </lineage>
</organism>
<dbReference type="InterPro" id="IPR011011">
    <property type="entry name" value="Znf_FYVE_PHD"/>
</dbReference>
<feature type="region of interest" description="Disordered" evidence="11">
    <location>
        <begin position="95"/>
        <end position="165"/>
    </location>
</feature>
<dbReference type="InterPro" id="IPR036427">
    <property type="entry name" value="Bromodomain-like_sf"/>
</dbReference>
<accession>A0A2K1KET6</accession>